<dbReference type="InterPro" id="IPR029903">
    <property type="entry name" value="RmlD-like-bd"/>
</dbReference>
<dbReference type="SUPFAM" id="SSF51735">
    <property type="entry name" value="NAD(P)-binding Rossmann-fold domains"/>
    <property type="match status" value="1"/>
</dbReference>
<proteinExistence type="inferred from homology"/>
<feature type="domain" description="RmlD-like substrate binding" evidence="7">
    <location>
        <begin position="1"/>
        <end position="291"/>
    </location>
</feature>
<evidence type="ECO:0000256" key="1">
    <source>
        <dbReference type="ARBA" id="ARBA00004781"/>
    </source>
</evidence>
<dbReference type="Gene3D" id="3.40.50.720">
    <property type="entry name" value="NAD(P)-binding Rossmann-like Domain"/>
    <property type="match status" value="1"/>
</dbReference>
<evidence type="ECO:0000313" key="8">
    <source>
        <dbReference type="EMBL" id="GGC99351.1"/>
    </source>
</evidence>
<name>A0ABQ1PLR8_9GAMM</name>
<evidence type="ECO:0000259" key="7">
    <source>
        <dbReference type="Pfam" id="PF04321"/>
    </source>
</evidence>
<accession>A0ABQ1PLR8</accession>
<evidence type="ECO:0000256" key="2">
    <source>
        <dbReference type="ARBA" id="ARBA00010944"/>
    </source>
</evidence>
<dbReference type="InterPro" id="IPR005913">
    <property type="entry name" value="dTDP_dehydrorham_reduct"/>
</dbReference>
<reference evidence="9" key="1">
    <citation type="journal article" date="2019" name="Int. J. Syst. Evol. Microbiol.">
        <title>The Global Catalogue of Microorganisms (GCM) 10K type strain sequencing project: providing services to taxonomists for standard genome sequencing and annotation.</title>
        <authorList>
            <consortium name="The Broad Institute Genomics Platform"/>
            <consortium name="The Broad Institute Genome Sequencing Center for Infectious Disease"/>
            <person name="Wu L."/>
            <person name="Ma J."/>
        </authorList>
    </citation>
    <scope>NUCLEOTIDE SEQUENCE [LARGE SCALE GENOMIC DNA]</scope>
    <source>
        <strain evidence="9">CGMCC 1.12482</strain>
    </source>
</reference>
<evidence type="ECO:0000256" key="5">
    <source>
        <dbReference type="ARBA" id="ARBA00048200"/>
    </source>
</evidence>
<evidence type="ECO:0000256" key="3">
    <source>
        <dbReference type="ARBA" id="ARBA00012929"/>
    </source>
</evidence>
<dbReference type="NCBIfam" id="TIGR01214">
    <property type="entry name" value="rmlD"/>
    <property type="match status" value="1"/>
</dbReference>
<evidence type="ECO:0000256" key="6">
    <source>
        <dbReference type="RuleBase" id="RU364082"/>
    </source>
</evidence>
<dbReference type="CDD" id="cd05254">
    <property type="entry name" value="dTDP_HR_like_SDR_e"/>
    <property type="match status" value="1"/>
</dbReference>
<keyword evidence="6" id="KW-0560">Oxidoreductase</keyword>
<gene>
    <name evidence="8" type="ORF">GCM10007418_18310</name>
</gene>
<keyword evidence="6" id="KW-0521">NADP</keyword>
<comment type="pathway">
    <text evidence="1 6">Carbohydrate biosynthesis; dTDP-L-rhamnose biosynthesis.</text>
</comment>
<dbReference type="PANTHER" id="PTHR10491">
    <property type="entry name" value="DTDP-4-DEHYDRORHAMNOSE REDUCTASE"/>
    <property type="match status" value="1"/>
</dbReference>
<protein>
    <recommendedName>
        <fullName evidence="4 6">dTDP-4-dehydrorhamnose reductase</fullName>
        <ecNumber evidence="3 6">1.1.1.133</ecNumber>
    </recommendedName>
</protein>
<comment type="caution">
    <text evidence="8">The sequence shown here is derived from an EMBL/GenBank/DDBJ whole genome shotgun (WGS) entry which is preliminary data.</text>
</comment>
<dbReference type="EMBL" id="BMFF01000003">
    <property type="protein sequence ID" value="GGC99351.1"/>
    <property type="molecule type" value="Genomic_DNA"/>
</dbReference>
<sequence>MRVLLTGASGQVGHEIERLTPTGFELLARTSSQLGITDASAVQTAVSEYKPAIIMNAAAYTAVDQAESESERAWSVNQIGPANLGKAAQSVGAVVFHLSTDYVFAGDLNHAYRETDSTGPTGVYGASKLAGEQALLAQLQRSLILRTSWVFGVHGKNFVKTMLKLSNEREELRVVADQRGCPTSAASIANCLWELAVRYQKAGDLQWGTYHFAGSPACTWHDFAQEILNRALQSGLLDKLPALRPITTQDYPTPAQRPAFSVLDCSLIQNTFGICQPDWRVDLDKLLEELRQD</sequence>
<dbReference type="EC" id="1.1.1.133" evidence="3 6"/>
<dbReference type="PANTHER" id="PTHR10491:SF4">
    <property type="entry name" value="METHIONINE ADENOSYLTRANSFERASE 2 SUBUNIT BETA"/>
    <property type="match status" value="1"/>
</dbReference>
<dbReference type="Proteomes" id="UP000638188">
    <property type="component" value="Unassembled WGS sequence"/>
</dbReference>
<dbReference type="Pfam" id="PF04321">
    <property type="entry name" value="RmlD_sub_bind"/>
    <property type="match status" value="1"/>
</dbReference>
<keyword evidence="9" id="KW-1185">Reference proteome</keyword>
<comment type="similarity">
    <text evidence="2 6">Belongs to the dTDP-4-dehydrorhamnose reductase family.</text>
</comment>
<comment type="function">
    <text evidence="6">Catalyzes the reduction of dTDP-6-deoxy-L-lyxo-4-hexulose to yield dTDP-L-rhamnose.</text>
</comment>
<dbReference type="Gene3D" id="3.90.25.10">
    <property type="entry name" value="UDP-galactose 4-epimerase, domain 1"/>
    <property type="match status" value="1"/>
</dbReference>
<comment type="catalytic activity">
    <reaction evidence="5 6">
        <text>dTDP-beta-L-rhamnose + NADP(+) = dTDP-4-dehydro-beta-L-rhamnose + NADPH + H(+)</text>
        <dbReference type="Rhea" id="RHEA:21796"/>
        <dbReference type="ChEBI" id="CHEBI:15378"/>
        <dbReference type="ChEBI" id="CHEBI:57510"/>
        <dbReference type="ChEBI" id="CHEBI:57783"/>
        <dbReference type="ChEBI" id="CHEBI:58349"/>
        <dbReference type="ChEBI" id="CHEBI:62830"/>
        <dbReference type="EC" id="1.1.1.133"/>
    </reaction>
</comment>
<organism evidence="8 9">
    <name type="scientific">Halopseudomonas salina</name>
    <dbReference type="NCBI Taxonomy" id="1323744"/>
    <lineage>
        <taxon>Bacteria</taxon>
        <taxon>Pseudomonadati</taxon>
        <taxon>Pseudomonadota</taxon>
        <taxon>Gammaproteobacteria</taxon>
        <taxon>Pseudomonadales</taxon>
        <taxon>Pseudomonadaceae</taxon>
        <taxon>Halopseudomonas</taxon>
    </lineage>
</organism>
<comment type="cofactor">
    <cofactor evidence="6">
        <name>Mg(2+)</name>
        <dbReference type="ChEBI" id="CHEBI:18420"/>
    </cofactor>
    <text evidence="6">Binds 1 Mg(2+) ion per monomer.</text>
</comment>
<dbReference type="RefSeq" id="WP_150278416.1">
    <property type="nucleotide sequence ID" value="NZ_BMFF01000003.1"/>
</dbReference>
<evidence type="ECO:0000256" key="4">
    <source>
        <dbReference type="ARBA" id="ARBA00017099"/>
    </source>
</evidence>
<dbReference type="InterPro" id="IPR036291">
    <property type="entry name" value="NAD(P)-bd_dom_sf"/>
</dbReference>
<evidence type="ECO:0000313" key="9">
    <source>
        <dbReference type="Proteomes" id="UP000638188"/>
    </source>
</evidence>